<evidence type="ECO:0000313" key="2">
    <source>
        <dbReference type="Proteomes" id="UP000299102"/>
    </source>
</evidence>
<dbReference type="AlphaFoldDB" id="A0A4C1YVI3"/>
<gene>
    <name evidence="1" type="ORF">EVAR_52359_1</name>
</gene>
<dbReference type="Proteomes" id="UP000299102">
    <property type="component" value="Unassembled WGS sequence"/>
</dbReference>
<evidence type="ECO:0000313" key="1">
    <source>
        <dbReference type="EMBL" id="GBP78305.1"/>
    </source>
</evidence>
<organism evidence="1 2">
    <name type="scientific">Eumeta variegata</name>
    <name type="common">Bagworm moth</name>
    <name type="synonym">Eumeta japonica</name>
    <dbReference type="NCBI Taxonomy" id="151549"/>
    <lineage>
        <taxon>Eukaryota</taxon>
        <taxon>Metazoa</taxon>
        <taxon>Ecdysozoa</taxon>
        <taxon>Arthropoda</taxon>
        <taxon>Hexapoda</taxon>
        <taxon>Insecta</taxon>
        <taxon>Pterygota</taxon>
        <taxon>Neoptera</taxon>
        <taxon>Endopterygota</taxon>
        <taxon>Lepidoptera</taxon>
        <taxon>Glossata</taxon>
        <taxon>Ditrysia</taxon>
        <taxon>Tineoidea</taxon>
        <taxon>Psychidae</taxon>
        <taxon>Oiketicinae</taxon>
        <taxon>Eumeta</taxon>
    </lineage>
</organism>
<keyword evidence="2" id="KW-1185">Reference proteome</keyword>
<dbReference type="EMBL" id="BGZK01001365">
    <property type="protein sequence ID" value="GBP78305.1"/>
    <property type="molecule type" value="Genomic_DNA"/>
</dbReference>
<reference evidence="1 2" key="1">
    <citation type="journal article" date="2019" name="Commun. Biol.">
        <title>The bagworm genome reveals a unique fibroin gene that provides high tensile strength.</title>
        <authorList>
            <person name="Kono N."/>
            <person name="Nakamura H."/>
            <person name="Ohtoshi R."/>
            <person name="Tomita M."/>
            <person name="Numata K."/>
            <person name="Arakawa K."/>
        </authorList>
    </citation>
    <scope>NUCLEOTIDE SEQUENCE [LARGE SCALE GENOMIC DNA]</scope>
</reference>
<name>A0A4C1YVI3_EUMVA</name>
<comment type="caution">
    <text evidence="1">The sequence shown here is derived from an EMBL/GenBank/DDBJ whole genome shotgun (WGS) entry which is preliminary data.</text>
</comment>
<proteinExistence type="predicted"/>
<protein>
    <submittedName>
        <fullName evidence="1">Uncharacterized protein</fullName>
    </submittedName>
</protein>
<sequence>MGLIATATRRGSRGAGRRARGSVVRVARCVINYIKLHVSAKHTDLSGGFRSVKNHCDLAVHAGAAARLRGRRDAIVLAPIMFRLYSVSDRTVNNSVSILCPYSGARTWRGRCVARVRPDRHSAASVAASPEDVRAARAVEADEHMYLLSDGFSSIQRLNPSSRRSEVYTARIKSQPLCII</sequence>
<accession>A0A4C1YVI3</accession>